<reference evidence="2" key="2">
    <citation type="journal article" date="2015" name="Fish Shellfish Immunol.">
        <title>Early steps in the European eel (Anguilla anguilla)-Vibrio vulnificus interaction in the gills: Role of the RtxA13 toxin.</title>
        <authorList>
            <person name="Callol A."/>
            <person name="Pajuelo D."/>
            <person name="Ebbesson L."/>
            <person name="Teles M."/>
            <person name="MacKenzie S."/>
            <person name="Amaro C."/>
        </authorList>
    </citation>
    <scope>NUCLEOTIDE SEQUENCE</scope>
</reference>
<dbReference type="EMBL" id="GBXM01097805">
    <property type="protein sequence ID" value="JAH10772.1"/>
    <property type="molecule type" value="Transcribed_RNA"/>
</dbReference>
<reference evidence="2" key="1">
    <citation type="submission" date="2014-11" db="EMBL/GenBank/DDBJ databases">
        <authorList>
            <person name="Amaro Gonzalez C."/>
        </authorList>
    </citation>
    <scope>NUCLEOTIDE SEQUENCE</scope>
</reference>
<name>A0A0E9Q2P9_ANGAN</name>
<organism evidence="2">
    <name type="scientific">Anguilla anguilla</name>
    <name type="common">European freshwater eel</name>
    <name type="synonym">Muraena anguilla</name>
    <dbReference type="NCBI Taxonomy" id="7936"/>
    <lineage>
        <taxon>Eukaryota</taxon>
        <taxon>Metazoa</taxon>
        <taxon>Chordata</taxon>
        <taxon>Craniata</taxon>
        <taxon>Vertebrata</taxon>
        <taxon>Euteleostomi</taxon>
        <taxon>Actinopterygii</taxon>
        <taxon>Neopterygii</taxon>
        <taxon>Teleostei</taxon>
        <taxon>Anguilliformes</taxon>
        <taxon>Anguillidae</taxon>
        <taxon>Anguilla</taxon>
    </lineage>
</organism>
<feature type="compositionally biased region" description="Basic and acidic residues" evidence="1">
    <location>
        <begin position="22"/>
        <end position="31"/>
    </location>
</feature>
<evidence type="ECO:0000256" key="1">
    <source>
        <dbReference type="SAM" id="MobiDB-lite"/>
    </source>
</evidence>
<protein>
    <submittedName>
        <fullName evidence="2">Uncharacterized protein</fullName>
    </submittedName>
</protein>
<evidence type="ECO:0000313" key="2">
    <source>
        <dbReference type="EMBL" id="JAH10772.1"/>
    </source>
</evidence>
<proteinExistence type="predicted"/>
<sequence>MKGFAGPGTDRETVAVATTSSSRERTLSLWE</sequence>
<feature type="region of interest" description="Disordered" evidence="1">
    <location>
        <begin position="1"/>
        <end position="31"/>
    </location>
</feature>
<dbReference type="AlphaFoldDB" id="A0A0E9Q2P9"/>
<accession>A0A0E9Q2P9</accession>